<name>A0A1X7EU87_9BACT</name>
<evidence type="ECO:0000256" key="1">
    <source>
        <dbReference type="SAM" id="Coils"/>
    </source>
</evidence>
<keyword evidence="2" id="KW-0812">Transmembrane</keyword>
<dbReference type="AlphaFoldDB" id="A0A1X7EU87"/>
<gene>
    <name evidence="3" type="ORF">SAMN06295933_3350</name>
</gene>
<dbReference type="RefSeq" id="WP_085104323.1">
    <property type="nucleotide sequence ID" value="NZ_FWZU01000006.1"/>
</dbReference>
<keyword evidence="2" id="KW-1133">Transmembrane helix</keyword>
<organism evidence="3 4">
    <name type="scientific">Desulfovibrio gilichinskyi</name>
    <dbReference type="NCBI Taxonomy" id="1519643"/>
    <lineage>
        <taxon>Bacteria</taxon>
        <taxon>Pseudomonadati</taxon>
        <taxon>Thermodesulfobacteriota</taxon>
        <taxon>Desulfovibrionia</taxon>
        <taxon>Desulfovibrionales</taxon>
        <taxon>Desulfovibrionaceae</taxon>
        <taxon>Desulfovibrio</taxon>
    </lineage>
</organism>
<dbReference type="EMBL" id="FWZU01000006">
    <property type="protein sequence ID" value="SMF39674.1"/>
    <property type="molecule type" value="Genomic_DNA"/>
</dbReference>
<evidence type="ECO:0000256" key="2">
    <source>
        <dbReference type="SAM" id="Phobius"/>
    </source>
</evidence>
<reference evidence="4" key="1">
    <citation type="submission" date="2017-04" db="EMBL/GenBank/DDBJ databases">
        <authorList>
            <person name="Varghese N."/>
            <person name="Submissions S."/>
        </authorList>
    </citation>
    <scope>NUCLEOTIDE SEQUENCE [LARGE SCALE GENOMIC DNA]</scope>
    <source>
        <strain evidence="4">K3S</strain>
    </source>
</reference>
<evidence type="ECO:0000313" key="3">
    <source>
        <dbReference type="EMBL" id="SMF39674.1"/>
    </source>
</evidence>
<accession>A0A1X7EU87</accession>
<protein>
    <recommendedName>
        <fullName evidence="5">DUF2802 domain-containing protein</fullName>
    </recommendedName>
</protein>
<sequence>MTIFLLIFFSITEIILLVAIIIFFMRLKKSESLLNQLQSKQEEFINKLHFNAQLESEIISTFEQRQLELAQLDQLLDNKTKKLKKILSQAEEFSRSPQFLRQIIITGHKEGKPVSRLAKATGLSTEEVELIIDQYN</sequence>
<keyword evidence="4" id="KW-1185">Reference proteome</keyword>
<feature type="coiled-coil region" evidence="1">
    <location>
        <begin position="27"/>
        <end position="89"/>
    </location>
</feature>
<evidence type="ECO:0000313" key="4">
    <source>
        <dbReference type="Proteomes" id="UP000192906"/>
    </source>
</evidence>
<keyword evidence="1" id="KW-0175">Coiled coil</keyword>
<dbReference type="OrthoDB" id="5471239at2"/>
<dbReference type="Proteomes" id="UP000192906">
    <property type="component" value="Unassembled WGS sequence"/>
</dbReference>
<proteinExistence type="predicted"/>
<dbReference type="STRING" id="1519643.SAMN06295933_3350"/>
<feature type="transmembrane region" description="Helical" evidence="2">
    <location>
        <begin position="6"/>
        <end position="25"/>
    </location>
</feature>
<keyword evidence="2" id="KW-0472">Membrane</keyword>
<evidence type="ECO:0008006" key="5">
    <source>
        <dbReference type="Google" id="ProtNLM"/>
    </source>
</evidence>